<accession>A0AAD2CZF8</accession>
<proteinExistence type="predicted"/>
<dbReference type="EMBL" id="CAMPGE010016903">
    <property type="protein sequence ID" value="CAI2375424.1"/>
    <property type="molecule type" value="Genomic_DNA"/>
</dbReference>
<keyword evidence="2" id="KW-1185">Reference proteome</keyword>
<gene>
    <name evidence="1" type="ORF">ECRASSUSDP1_LOCUS16786</name>
</gene>
<organism evidence="1 2">
    <name type="scientific">Euplotes crassus</name>
    <dbReference type="NCBI Taxonomy" id="5936"/>
    <lineage>
        <taxon>Eukaryota</taxon>
        <taxon>Sar</taxon>
        <taxon>Alveolata</taxon>
        <taxon>Ciliophora</taxon>
        <taxon>Intramacronucleata</taxon>
        <taxon>Spirotrichea</taxon>
        <taxon>Hypotrichia</taxon>
        <taxon>Euplotida</taxon>
        <taxon>Euplotidae</taxon>
        <taxon>Moneuplotes</taxon>
    </lineage>
</organism>
<evidence type="ECO:0000313" key="1">
    <source>
        <dbReference type="EMBL" id="CAI2375424.1"/>
    </source>
</evidence>
<comment type="caution">
    <text evidence="1">The sequence shown here is derived from an EMBL/GenBank/DDBJ whole genome shotgun (WGS) entry which is preliminary data.</text>
</comment>
<reference evidence="1" key="1">
    <citation type="submission" date="2023-07" db="EMBL/GenBank/DDBJ databases">
        <authorList>
            <consortium name="AG Swart"/>
            <person name="Singh M."/>
            <person name="Singh A."/>
            <person name="Seah K."/>
            <person name="Emmerich C."/>
        </authorList>
    </citation>
    <scope>NUCLEOTIDE SEQUENCE</scope>
    <source>
        <strain evidence="1">DP1</strain>
    </source>
</reference>
<dbReference type="Proteomes" id="UP001295684">
    <property type="component" value="Unassembled WGS sequence"/>
</dbReference>
<evidence type="ECO:0000313" key="2">
    <source>
        <dbReference type="Proteomes" id="UP001295684"/>
    </source>
</evidence>
<protein>
    <submittedName>
        <fullName evidence="1">Uncharacterized protein</fullName>
    </submittedName>
</protein>
<name>A0AAD2CZF8_EUPCR</name>
<dbReference type="AlphaFoldDB" id="A0AAD2CZF8"/>
<sequence>MESYVECEVCNCQIREGMRYCDIHAYEEFDRHTTALIQEGLQNWREKFQSHLDSKCSNATRFSSGTTDQAEKALLKCEKNLDEKTFVNAYSKIYCKVHCWRDHNYYPDNQGRYHKWYFSKFNKLMLPRISDIAICKHKSWRKKEVSQYFSPLKHALQSVQICVSKDKKQKIGWLHSIVTKISTTFDRVILYRFSMSQSQFLRIVLALGKVKHQHFCDGIITDKIRSHLATPSIDSTKRETNTQEILVIRFTFQGNPKSVTVISIEIKLILVSSSYTKHHADPSI</sequence>